<evidence type="ECO:0000313" key="4">
    <source>
        <dbReference type="Proteomes" id="UP001596052"/>
    </source>
</evidence>
<dbReference type="GO" id="GO:0008168">
    <property type="term" value="F:methyltransferase activity"/>
    <property type="evidence" value="ECO:0007669"/>
    <property type="project" value="UniProtKB-KW"/>
</dbReference>
<dbReference type="CDD" id="cd02440">
    <property type="entry name" value="AdoMet_MTases"/>
    <property type="match status" value="1"/>
</dbReference>
<dbReference type="SUPFAM" id="SSF53335">
    <property type="entry name" value="S-adenosyl-L-methionine-dependent methyltransferases"/>
    <property type="match status" value="1"/>
</dbReference>
<comment type="caution">
    <text evidence="3">The sequence shown here is derived from an EMBL/GenBank/DDBJ whole genome shotgun (WGS) entry which is preliminary data.</text>
</comment>
<protein>
    <submittedName>
        <fullName evidence="3">Class I SAM-dependent methyltransferase</fullName>
        <ecNumber evidence="3">2.1.1.-</ecNumber>
    </submittedName>
</protein>
<reference evidence="4" key="1">
    <citation type="journal article" date="2019" name="Int. J. Syst. Evol. Microbiol.">
        <title>The Global Catalogue of Microorganisms (GCM) 10K type strain sequencing project: providing services to taxonomists for standard genome sequencing and annotation.</title>
        <authorList>
            <consortium name="The Broad Institute Genomics Platform"/>
            <consortium name="The Broad Institute Genome Sequencing Center for Infectious Disease"/>
            <person name="Wu L."/>
            <person name="Ma J."/>
        </authorList>
    </citation>
    <scope>NUCLEOTIDE SEQUENCE [LARGE SCALE GENOMIC DNA]</scope>
    <source>
        <strain evidence="4">CGMCC 4.1469</strain>
    </source>
</reference>
<dbReference type="Pfam" id="PF13649">
    <property type="entry name" value="Methyltransf_25"/>
    <property type="match status" value="1"/>
</dbReference>
<dbReference type="Proteomes" id="UP001596052">
    <property type="component" value="Unassembled WGS sequence"/>
</dbReference>
<keyword evidence="3" id="KW-0489">Methyltransferase</keyword>
<evidence type="ECO:0000313" key="3">
    <source>
        <dbReference type="EMBL" id="MFC5457076.1"/>
    </source>
</evidence>
<dbReference type="EMBL" id="JBHSMQ010000008">
    <property type="protein sequence ID" value="MFC5457076.1"/>
    <property type="molecule type" value="Genomic_DNA"/>
</dbReference>
<organism evidence="3 4">
    <name type="scientific">Prosthecobacter fluviatilis</name>
    <dbReference type="NCBI Taxonomy" id="445931"/>
    <lineage>
        <taxon>Bacteria</taxon>
        <taxon>Pseudomonadati</taxon>
        <taxon>Verrucomicrobiota</taxon>
        <taxon>Verrucomicrobiia</taxon>
        <taxon>Verrucomicrobiales</taxon>
        <taxon>Verrucomicrobiaceae</taxon>
        <taxon>Prosthecobacter</taxon>
    </lineage>
</organism>
<keyword evidence="1 3" id="KW-0808">Transferase</keyword>
<dbReference type="InterPro" id="IPR041698">
    <property type="entry name" value="Methyltransf_25"/>
</dbReference>
<feature type="domain" description="Methyltransferase" evidence="2">
    <location>
        <begin position="48"/>
        <end position="146"/>
    </location>
</feature>
<accession>A0ABW0KVP1</accession>
<gene>
    <name evidence="3" type="ORF">ACFQDI_19570</name>
</gene>
<dbReference type="PANTHER" id="PTHR43861">
    <property type="entry name" value="TRANS-ACONITATE 2-METHYLTRANSFERASE-RELATED"/>
    <property type="match status" value="1"/>
</dbReference>
<dbReference type="Gene3D" id="3.40.50.150">
    <property type="entry name" value="Vaccinia Virus protein VP39"/>
    <property type="match status" value="1"/>
</dbReference>
<proteinExistence type="predicted"/>
<dbReference type="RefSeq" id="WP_377169989.1">
    <property type="nucleotide sequence ID" value="NZ_JBHSMQ010000008.1"/>
</dbReference>
<dbReference type="EC" id="2.1.1.-" evidence="3"/>
<name>A0ABW0KVP1_9BACT</name>
<sequence length="239" mass="26322">MEKEQITAIFDQQAATYDQKWSRLSPINSALHLLTSAVLSELPETARILCVGAGTGAEILHLAQKFPGWHFTAVEPSIAMLNVLRQRAEEHGISARCTFHAGYLDTLPPDSPFDAATAFLVSQFILDTQARSEFFKSIAERLQPEGMLVSSDLSGDLSGGADSMGLLDVWFRTMRDGGSLAVPEEVEKMREAYRHDVAVLSPAKTRDIISNGGFGPPVQFFQAGMIHAWYARRLKQARV</sequence>
<evidence type="ECO:0000259" key="2">
    <source>
        <dbReference type="Pfam" id="PF13649"/>
    </source>
</evidence>
<dbReference type="InterPro" id="IPR029063">
    <property type="entry name" value="SAM-dependent_MTases_sf"/>
</dbReference>
<keyword evidence="4" id="KW-1185">Reference proteome</keyword>
<evidence type="ECO:0000256" key="1">
    <source>
        <dbReference type="ARBA" id="ARBA00022679"/>
    </source>
</evidence>
<dbReference type="GO" id="GO:0032259">
    <property type="term" value="P:methylation"/>
    <property type="evidence" value="ECO:0007669"/>
    <property type="project" value="UniProtKB-KW"/>
</dbReference>